<evidence type="ECO:0000313" key="1">
    <source>
        <dbReference type="EMBL" id="TJY68707.1"/>
    </source>
</evidence>
<dbReference type="RefSeq" id="WP_136819675.1">
    <property type="nucleotide sequence ID" value="NZ_BMJX01000001.1"/>
</dbReference>
<comment type="caution">
    <text evidence="1">The sequence shown here is derived from an EMBL/GenBank/DDBJ whole genome shotgun (WGS) entry which is preliminary data.</text>
</comment>
<protein>
    <submittedName>
        <fullName evidence="1">Uncharacterized protein</fullName>
    </submittedName>
</protein>
<organism evidence="1 2">
    <name type="scientific">Sphingobacterium alkalisoli</name>
    <dbReference type="NCBI Taxonomy" id="1874115"/>
    <lineage>
        <taxon>Bacteria</taxon>
        <taxon>Pseudomonadati</taxon>
        <taxon>Bacteroidota</taxon>
        <taxon>Sphingobacteriia</taxon>
        <taxon>Sphingobacteriales</taxon>
        <taxon>Sphingobacteriaceae</taxon>
        <taxon>Sphingobacterium</taxon>
    </lineage>
</organism>
<keyword evidence="2" id="KW-1185">Reference proteome</keyword>
<reference evidence="1 2" key="1">
    <citation type="submission" date="2019-04" db="EMBL/GenBank/DDBJ databases">
        <title>Sphingobacterium olei sp. nov., isolated from oil-contaminated soil.</title>
        <authorList>
            <person name="Liu B."/>
        </authorList>
    </citation>
    <scope>NUCLEOTIDE SEQUENCE [LARGE SCALE GENOMIC DNA]</scope>
    <source>
        <strain evidence="1 2">Y3L14</strain>
    </source>
</reference>
<dbReference type="Proteomes" id="UP000309872">
    <property type="component" value="Unassembled WGS sequence"/>
</dbReference>
<dbReference type="EMBL" id="SUKA01000001">
    <property type="protein sequence ID" value="TJY68707.1"/>
    <property type="molecule type" value="Genomic_DNA"/>
</dbReference>
<dbReference type="AlphaFoldDB" id="A0A4U0H9X7"/>
<accession>A0A4U0H9X7</accession>
<sequence>MGHSFHIPVLGLAFSIDSPIKVAKFGISSVISIVDDELIERMRKYYSELHGKSYAAIVKTSHDARARRITSYLDLIQDLIDEQVVRLHSAELDQDHELNQYFKLLPDDSDTKMLYQAIKKEKNDKDRKNKTHALKQQMIVGDIDVNIMSKVDKINFDKKGAALEDQYSDASAALRGFANSKLSSSVILSAGMNPRLYSYLAELKQFLPDHAGKFLKKITLKVSDYRSAFIQAKFLAKKGVWISEFRIESGLNCGGHAFATEGFLLGPILEEFKSQRENLIHELFPIYRHALAEKGVQIDYVPEIKYTVQGGIGTAAEQRFLLDYYGLNRTGWGSPFLLVPEATTVDAHTLNTLSTSEKEDFYISGASPLGVPFNNFRKSTAEQKRLQRIAQDRPGSPCTKKYLISNTEFTEEPICTASRKYQFKKLQELELKNLDIAVYKKEYEKITEKVCLCDGLAAAAYLKYDIFRPKESKAVAICPGPNTAYFKGPYSLIEMVDHIYGRRDLLDGVKRPSLFINELNLYVDYIRTYVENNLNDVNDKKEKYLNKFKQQLHEGIDYYKNLKDKVSALSNNVKQDLLTQLTEAEKQLKSIEFISKKELSEGIH</sequence>
<proteinExistence type="predicted"/>
<evidence type="ECO:0000313" key="2">
    <source>
        <dbReference type="Proteomes" id="UP000309872"/>
    </source>
</evidence>
<gene>
    <name evidence="1" type="ORF">FAZ19_05485</name>
</gene>
<name>A0A4U0H9X7_9SPHI</name>
<dbReference type="OrthoDB" id="9811599at2"/>